<dbReference type="PANTHER" id="PTHR41287">
    <property type="match status" value="1"/>
</dbReference>
<dbReference type="PANTHER" id="PTHR41287:SF1">
    <property type="entry name" value="PROTEIN YMFN"/>
    <property type="match status" value="1"/>
</dbReference>
<protein>
    <submittedName>
        <fullName evidence="1">Putative phage associated protein</fullName>
    </submittedName>
</protein>
<dbReference type="InterPro" id="IPR027417">
    <property type="entry name" value="P-loop_NTPase"/>
</dbReference>
<name>A0A239ZIV8_9CORY</name>
<evidence type="ECO:0000313" key="2">
    <source>
        <dbReference type="Proteomes" id="UP000215374"/>
    </source>
</evidence>
<dbReference type="Proteomes" id="UP000215374">
    <property type="component" value="Chromosome 1"/>
</dbReference>
<proteinExistence type="predicted"/>
<dbReference type="Gene3D" id="3.40.50.300">
    <property type="entry name" value="P-loop containing nucleotide triphosphate hydrolases"/>
    <property type="match status" value="1"/>
</dbReference>
<organism evidence="1 2">
    <name type="scientific">Corynebacterium imitans</name>
    <dbReference type="NCBI Taxonomy" id="156978"/>
    <lineage>
        <taxon>Bacteria</taxon>
        <taxon>Bacillati</taxon>
        <taxon>Actinomycetota</taxon>
        <taxon>Actinomycetes</taxon>
        <taxon>Mycobacteriales</taxon>
        <taxon>Corynebacteriaceae</taxon>
        <taxon>Corynebacterium</taxon>
    </lineage>
</organism>
<sequence length="545" mass="60452">MVVALTLPRVFTPPLRDLEEPEATWGHDMVWFCDEILGEPLSDYQRWLSMHALEVLTKEKALEFAMLEDDPAAEIAKVERLYGPAPVRGGRPIPNGRLRFTKIVILIARQNGKTDWVKKLIKWAIFRKRMPEVMAAAQTLNKAIDLWNEILLEIERDSKLKKILGRVDHSKGAQAMWTKGKRQRYRPVGIDENAGRGDTVDLLYIDELRTQKDFTGVNSLEATTTVPDNGLIVTTSNAGVGHSVVLRDYRELAKQPIDEGTWRDTRMALFEWSADPSADIDDVEGWKQANPDLGNGRITMATLHAERQSTLEATFRTERLCQWVDELGDDFEPIVPLERWGDLAVDRRVAVGDCVLAVEVSPDGESVTFVSAGQTSRGVHLEQRPGDKKFVVDETVEAIRRFVAENDDPAAVVLDKDSPAGVLVSHLLAVGIEPVLLNGGMVAGALREMKQAVADGRLTHDGAQEWVGALRVATVRDGAGRYPSIERFSGDVSVLVAGTFALWALNKFIAEFQVPYKQVEVEKKNPVGTFPVFSRKSLMGGALVG</sequence>
<dbReference type="EMBL" id="LT906467">
    <property type="protein sequence ID" value="SNV70658.1"/>
    <property type="molecule type" value="Genomic_DNA"/>
</dbReference>
<reference evidence="1 2" key="1">
    <citation type="submission" date="2017-06" db="EMBL/GenBank/DDBJ databases">
        <authorList>
            <consortium name="Pathogen Informatics"/>
        </authorList>
    </citation>
    <scope>NUCLEOTIDE SEQUENCE [LARGE SCALE GENOMIC DNA]</scope>
    <source>
        <strain evidence="1 2">NCTC13015</strain>
    </source>
</reference>
<accession>A0A239ZIV8</accession>
<dbReference type="InterPro" id="IPR005021">
    <property type="entry name" value="Terminase_largesu-like"/>
</dbReference>
<dbReference type="AlphaFoldDB" id="A0A239ZIV8"/>
<evidence type="ECO:0000313" key="1">
    <source>
        <dbReference type="EMBL" id="SNV70658.1"/>
    </source>
</evidence>
<gene>
    <name evidence="1" type="ORF">SAMEA4535761_01203</name>
</gene>